<dbReference type="Pfam" id="PF00550">
    <property type="entry name" value="PP-binding"/>
    <property type="match status" value="1"/>
</dbReference>
<evidence type="ECO:0000313" key="3">
    <source>
        <dbReference type="Proteomes" id="UP000066480"/>
    </source>
</evidence>
<name>A0A0K1JGT9_9MICO</name>
<dbReference type="STRING" id="571913.VV02_08750"/>
<dbReference type="Gene3D" id="1.10.1200.10">
    <property type="entry name" value="ACP-like"/>
    <property type="match status" value="1"/>
</dbReference>
<dbReference type="EMBL" id="CP011112">
    <property type="protein sequence ID" value="AKU15921.1"/>
    <property type="molecule type" value="Genomic_DNA"/>
</dbReference>
<dbReference type="AlphaFoldDB" id="A0A0K1JGT9"/>
<dbReference type="OrthoDB" id="2626117at2"/>
<organism evidence="2 3">
    <name type="scientific">Luteipulveratus mongoliensis</name>
    <dbReference type="NCBI Taxonomy" id="571913"/>
    <lineage>
        <taxon>Bacteria</taxon>
        <taxon>Bacillati</taxon>
        <taxon>Actinomycetota</taxon>
        <taxon>Actinomycetes</taxon>
        <taxon>Micrococcales</taxon>
        <taxon>Dermacoccaceae</taxon>
        <taxon>Luteipulveratus</taxon>
    </lineage>
</organism>
<reference evidence="2 3" key="1">
    <citation type="submission" date="2015-03" db="EMBL/GenBank/DDBJ databases">
        <title>Luteipulveratus halotolerans sp. nov., a novel actinobacterium (Dermacoccaceae) from Sarawak, Malaysia.</title>
        <authorList>
            <person name="Juboi H."/>
            <person name="Basik A."/>
            <person name="Shamsul S.S."/>
            <person name="Arnold P."/>
            <person name="Schmitt E.K."/>
            <person name="Sanglier J.-J."/>
            <person name="Yeo T."/>
        </authorList>
    </citation>
    <scope>NUCLEOTIDE SEQUENCE [LARGE SCALE GENOMIC DNA]</scope>
    <source>
        <strain evidence="2 3">MN07-A0370</strain>
    </source>
</reference>
<dbReference type="PROSITE" id="PS50075">
    <property type="entry name" value="CARRIER"/>
    <property type="match status" value="1"/>
</dbReference>
<dbReference type="Proteomes" id="UP000066480">
    <property type="component" value="Chromosome"/>
</dbReference>
<keyword evidence="3" id="KW-1185">Reference proteome</keyword>
<evidence type="ECO:0000259" key="1">
    <source>
        <dbReference type="PROSITE" id="PS50075"/>
    </source>
</evidence>
<proteinExistence type="predicted"/>
<dbReference type="InterPro" id="IPR009081">
    <property type="entry name" value="PP-bd_ACP"/>
</dbReference>
<dbReference type="KEGG" id="lmoi:VV02_08750"/>
<dbReference type="SUPFAM" id="SSF47336">
    <property type="entry name" value="ACP-like"/>
    <property type="match status" value="1"/>
</dbReference>
<accession>A0A0K1JGT9</accession>
<sequence>MNESPTAPATDTLAQVRDLLVETLGIQGDSITASTELFGSMPELDSLAIVQVATEIENQFGFEVDDEDITGDVFETVGSLTAYVDSHRP</sequence>
<dbReference type="InterPro" id="IPR036736">
    <property type="entry name" value="ACP-like_sf"/>
</dbReference>
<feature type="domain" description="Carrier" evidence="1">
    <location>
        <begin position="10"/>
        <end position="88"/>
    </location>
</feature>
<dbReference type="RefSeq" id="WP_052591001.1">
    <property type="nucleotide sequence ID" value="NZ_CP011112.1"/>
</dbReference>
<protein>
    <submittedName>
        <fullName evidence="2">Acyl carrier protein</fullName>
    </submittedName>
</protein>
<evidence type="ECO:0000313" key="2">
    <source>
        <dbReference type="EMBL" id="AKU15921.1"/>
    </source>
</evidence>
<gene>
    <name evidence="2" type="ORF">VV02_08750</name>
</gene>